<comment type="subcellular location">
    <subcellularLocation>
        <location evidence="1">Nucleus</location>
    </subcellularLocation>
</comment>
<evidence type="ECO:0000313" key="5">
    <source>
        <dbReference type="Proteomes" id="UP000774617"/>
    </source>
</evidence>
<accession>A0ABQ8GFQ5</accession>
<proteinExistence type="predicted"/>
<dbReference type="InterPro" id="IPR046347">
    <property type="entry name" value="bZIP_sf"/>
</dbReference>
<evidence type="ECO:0000256" key="2">
    <source>
        <dbReference type="ARBA" id="ARBA00023242"/>
    </source>
</evidence>
<dbReference type="Gene3D" id="1.20.5.170">
    <property type="match status" value="1"/>
</dbReference>
<comment type="caution">
    <text evidence="4">The sequence shown here is derived from an EMBL/GenBank/DDBJ whole genome shotgun (WGS) entry which is preliminary data.</text>
</comment>
<evidence type="ECO:0008006" key="6">
    <source>
        <dbReference type="Google" id="ProtNLM"/>
    </source>
</evidence>
<gene>
    <name evidence="4" type="ORF">B0J12DRAFT_727201</name>
</gene>
<evidence type="ECO:0000256" key="1">
    <source>
        <dbReference type="ARBA" id="ARBA00004123"/>
    </source>
</evidence>
<dbReference type="SUPFAM" id="SSF57959">
    <property type="entry name" value="Leucine zipper domain"/>
    <property type="match status" value="1"/>
</dbReference>
<name>A0ABQ8GFQ5_9PEZI</name>
<evidence type="ECO:0000313" key="4">
    <source>
        <dbReference type="EMBL" id="KAH7054489.1"/>
    </source>
</evidence>
<organism evidence="4 5">
    <name type="scientific">Macrophomina phaseolina</name>
    <dbReference type="NCBI Taxonomy" id="35725"/>
    <lineage>
        <taxon>Eukaryota</taxon>
        <taxon>Fungi</taxon>
        <taxon>Dikarya</taxon>
        <taxon>Ascomycota</taxon>
        <taxon>Pezizomycotina</taxon>
        <taxon>Dothideomycetes</taxon>
        <taxon>Dothideomycetes incertae sedis</taxon>
        <taxon>Botryosphaeriales</taxon>
        <taxon>Botryosphaeriaceae</taxon>
        <taxon>Macrophomina</taxon>
    </lineage>
</organism>
<sequence>MMNFKFRSSPLSAAGAGVALSNGLSKRREQVRNAQRAYRERKDAYVKALEAELLRLRSREAAFVQETQKLYAEISSLRKLVANHGIDLPNTPTVPAKNFDSFSFTVKDFCGRRKITTLSGTDRPANELQDRSTPDPSKGPALLDQTDFPVPESRQDPNYLTRKRLPPLPERSSTYGPRPNPPSPGKGNEGAEGLDQTSAGIDFVLSLESPCLGHVENGLGDATTPNGHVLTASAALLFEASQKSSSQTESPCTWEVARDSLERLLALSPGLEEAGGVTPIQAWDYIRRHAAFSTLGSKQLRTLVLSLLGHVQCHGFGAVIDQSAFEDLMERTIWAVSAT</sequence>
<dbReference type="EMBL" id="JAGTJR010000009">
    <property type="protein sequence ID" value="KAH7054489.1"/>
    <property type="molecule type" value="Genomic_DNA"/>
</dbReference>
<keyword evidence="5" id="KW-1185">Reference proteome</keyword>
<keyword evidence="2" id="KW-0539">Nucleus</keyword>
<reference evidence="4 5" key="1">
    <citation type="journal article" date="2021" name="Nat. Commun.">
        <title>Genetic determinants of endophytism in the Arabidopsis root mycobiome.</title>
        <authorList>
            <person name="Mesny F."/>
            <person name="Miyauchi S."/>
            <person name="Thiergart T."/>
            <person name="Pickel B."/>
            <person name="Atanasova L."/>
            <person name="Karlsson M."/>
            <person name="Huettel B."/>
            <person name="Barry K.W."/>
            <person name="Haridas S."/>
            <person name="Chen C."/>
            <person name="Bauer D."/>
            <person name="Andreopoulos W."/>
            <person name="Pangilinan J."/>
            <person name="LaButti K."/>
            <person name="Riley R."/>
            <person name="Lipzen A."/>
            <person name="Clum A."/>
            <person name="Drula E."/>
            <person name="Henrissat B."/>
            <person name="Kohler A."/>
            <person name="Grigoriev I.V."/>
            <person name="Martin F.M."/>
            <person name="Hacquard S."/>
        </authorList>
    </citation>
    <scope>NUCLEOTIDE SEQUENCE [LARGE SCALE GENOMIC DNA]</scope>
    <source>
        <strain evidence="4 5">MPI-SDFR-AT-0080</strain>
    </source>
</reference>
<dbReference type="PANTHER" id="PTHR40621">
    <property type="entry name" value="TRANSCRIPTION FACTOR KAPC-RELATED"/>
    <property type="match status" value="1"/>
</dbReference>
<evidence type="ECO:0000256" key="3">
    <source>
        <dbReference type="SAM" id="MobiDB-lite"/>
    </source>
</evidence>
<dbReference type="PANTHER" id="PTHR40621:SF6">
    <property type="entry name" value="AP-1-LIKE TRANSCRIPTION FACTOR YAP1-RELATED"/>
    <property type="match status" value="1"/>
</dbReference>
<dbReference type="CDD" id="cd14688">
    <property type="entry name" value="bZIP_YAP"/>
    <property type="match status" value="1"/>
</dbReference>
<dbReference type="InterPro" id="IPR050936">
    <property type="entry name" value="AP-1-like"/>
</dbReference>
<dbReference type="Proteomes" id="UP000774617">
    <property type="component" value="Unassembled WGS sequence"/>
</dbReference>
<protein>
    <recommendedName>
        <fullName evidence="6">BZIP domain-containing protein</fullName>
    </recommendedName>
</protein>
<feature type="region of interest" description="Disordered" evidence="3">
    <location>
        <begin position="117"/>
        <end position="194"/>
    </location>
</feature>
<feature type="compositionally biased region" description="Basic and acidic residues" evidence="3">
    <location>
        <begin position="124"/>
        <end position="133"/>
    </location>
</feature>